<dbReference type="Proteomes" id="UP000799049">
    <property type="component" value="Unassembled WGS sequence"/>
</dbReference>
<feature type="compositionally biased region" description="Low complexity" evidence="2">
    <location>
        <begin position="1"/>
        <end position="19"/>
    </location>
</feature>
<feature type="compositionally biased region" description="Basic and acidic residues" evidence="2">
    <location>
        <begin position="116"/>
        <end position="132"/>
    </location>
</feature>
<gene>
    <name evidence="3" type="ORF">ANDGO_02092</name>
</gene>
<evidence type="ECO:0000256" key="2">
    <source>
        <dbReference type="SAM" id="MobiDB-lite"/>
    </source>
</evidence>
<accession>A0A8K0AJ59</accession>
<proteinExistence type="predicted"/>
<evidence type="ECO:0000313" key="4">
    <source>
        <dbReference type="Proteomes" id="UP000799049"/>
    </source>
</evidence>
<dbReference type="AlphaFoldDB" id="A0A8K0AJ59"/>
<evidence type="ECO:0000313" key="3">
    <source>
        <dbReference type="EMBL" id="KAF0853017.1"/>
    </source>
</evidence>
<evidence type="ECO:0000256" key="1">
    <source>
        <dbReference type="SAM" id="Coils"/>
    </source>
</evidence>
<keyword evidence="4" id="KW-1185">Reference proteome</keyword>
<feature type="region of interest" description="Disordered" evidence="2">
    <location>
        <begin position="1"/>
        <end position="153"/>
    </location>
</feature>
<name>A0A8K0AJ59_ANDGO</name>
<protein>
    <submittedName>
        <fullName evidence="3">Putative mitochondrial protein</fullName>
    </submittedName>
</protein>
<feature type="coiled-coil region" evidence="1">
    <location>
        <begin position="320"/>
        <end position="358"/>
    </location>
</feature>
<reference evidence="3" key="1">
    <citation type="submission" date="2019-09" db="EMBL/GenBank/DDBJ databases">
        <title>The Mitochondrial Proteome of the Jakobid, Andalucia godoyi, a Protist With the Most Gene-Rich and Bacteria-Like Mitochondrial Genome.</title>
        <authorList>
            <person name="Gray M.W."/>
            <person name="Burger G."/>
            <person name="Derelle R."/>
            <person name="Klimes V."/>
            <person name="Leger M."/>
            <person name="Sarrasin M."/>
            <person name="Vlcek C."/>
            <person name="Roger A.J."/>
            <person name="Elias M."/>
            <person name="Lang B.F."/>
        </authorList>
    </citation>
    <scope>NUCLEOTIDE SEQUENCE</scope>
    <source>
        <strain evidence="3">And28</strain>
    </source>
</reference>
<sequence>MPHAFLLRSSPSRTTPSSSILSQRANFAITGTSSSAHLHGNAAASPATPLRRPSSASSQRTNIQSSPVHVYSNGTSSSVRKPFAAGQPAPMLFGSPPPIPKGSRISQSHSARRASRHEYLSRGRGSDQRDQQFEEGNGDEEQQKHNRLSSNFIDEEDAENVQFVYGPMVDVMREAQGRISRVAPQLNLHVLDPAHAEQAFATTPDVAFDLKNWEAYVHTVLQDSRKLDVDSLSQFKYHNPNVLREDQVYDVSDARHFMMAHQGLAASTRERFEELTREVAYLISEAGVSGKMVRLFRLLHEELDGLQLIKEHLSSEHSLLANVKDEISNQVARLQALKSSLEDELEKEKARFSDWTKELQDRLQSARKETLVWAEEVRKIDAIVRNAETMHAVLFKPTGMSNADKERGFHYANPVPIDSQTSLARDFAIRPQDAWIRWLDRQASTMREVVERLRSGAM</sequence>
<feature type="compositionally biased region" description="Polar residues" evidence="2">
    <location>
        <begin position="54"/>
        <end position="79"/>
    </location>
</feature>
<keyword evidence="1" id="KW-0175">Coiled coil</keyword>
<organism evidence="3 4">
    <name type="scientific">Andalucia godoyi</name>
    <name type="common">Flagellate</name>
    <dbReference type="NCBI Taxonomy" id="505711"/>
    <lineage>
        <taxon>Eukaryota</taxon>
        <taxon>Discoba</taxon>
        <taxon>Jakobida</taxon>
        <taxon>Andalucina</taxon>
        <taxon>Andaluciidae</taxon>
        <taxon>Andalucia</taxon>
    </lineage>
</organism>
<dbReference type="EMBL" id="VRVR01000005">
    <property type="protein sequence ID" value="KAF0853017.1"/>
    <property type="molecule type" value="Genomic_DNA"/>
</dbReference>
<feature type="compositionally biased region" description="Polar residues" evidence="2">
    <location>
        <begin position="20"/>
        <end position="36"/>
    </location>
</feature>
<comment type="caution">
    <text evidence="3">The sequence shown here is derived from an EMBL/GenBank/DDBJ whole genome shotgun (WGS) entry which is preliminary data.</text>
</comment>